<comment type="caution">
    <text evidence="1">The sequence shown here is derived from an EMBL/GenBank/DDBJ whole genome shotgun (WGS) entry which is preliminary data.</text>
</comment>
<name>A0A0V1HGJ9_9BILA</name>
<reference evidence="1 2" key="1">
    <citation type="submission" date="2015-01" db="EMBL/GenBank/DDBJ databases">
        <title>Evolution of Trichinella species and genotypes.</title>
        <authorList>
            <person name="Korhonen P.K."/>
            <person name="Edoardo P."/>
            <person name="Giuseppe L.R."/>
            <person name="Gasser R.B."/>
        </authorList>
    </citation>
    <scope>NUCLEOTIDE SEQUENCE [LARGE SCALE GENOMIC DNA]</scope>
    <source>
        <strain evidence="1">ISS1029</strain>
    </source>
</reference>
<keyword evidence="2" id="KW-1185">Reference proteome</keyword>
<proteinExistence type="predicted"/>
<organism evidence="1 2">
    <name type="scientific">Trichinella zimbabwensis</name>
    <dbReference type="NCBI Taxonomy" id="268475"/>
    <lineage>
        <taxon>Eukaryota</taxon>
        <taxon>Metazoa</taxon>
        <taxon>Ecdysozoa</taxon>
        <taxon>Nematoda</taxon>
        <taxon>Enoplea</taxon>
        <taxon>Dorylaimia</taxon>
        <taxon>Trichinellida</taxon>
        <taxon>Trichinellidae</taxon>
        <taxon>Trichinella</taxon>
    </lineage>
</organism>
<sequence>MAQYIHATFLLSNNFHISIPTAIPQMAISFLVTALIPSNHDRTIKVGFVQVMQIEQPSKRRIHLNDCKHQLKHYLGLILQISNL</sequence>
<dbReference type="AlphaFoldDB" id="A0A0V1HGJ9"/>
<evidence type="ECO:0000313" key="1">
    <source>
        <dbReference type="EMBL" id="KRZ09725.1"/>
    </source>
</evidence>
<evidence type="ECO:0000313" key="2">
    <source>
        <dbReference type="Proteomes" id="UP000055024"/>
    </source>
</evidence>
<accession>A0A0V1HGJ9</accession>
<gene>
    <name evidence="1" type="ORF">T11_16537</name>
</gene>
<protein>
    <submittedName>
        <fullName evidence="1">Uncharacterized protein</fullName>
    </submittedName>
</protein>
<dbReference type="EMBL" id="JYDP01000068">
    <property type="protein sequence ID" value="KRZ09725.1"/>
    <property type="molecule type" value="Genomic_DNA"/>
</dbReference>
<dbReference type="Proteomes" id="UP000055024">
    <property type="component" value="Unassembled WGS sequence"/>
</dbReference>